<proteinExistence type="predicted"/>
<feature type="domain" description="Reductase C-terminal" evidence="6">
    <location>
        <begin position="321"/>
        <end position="404"/>
    </location>
</feature>
<accession>A0A917X482</accession>
<evidence type="ECO:0000256" key="3">
    <source>
        <dbReference type="ARBA" id="ARBA00022827"/>
    </source>
</evidence>
<dbReference type="PRINTS" id="PR00411">
    <property type="entry name" value="PNDRDTASEI"/>
</dbReference>
<feature type="domain" description="FAD/NAD(P)-binding" evidence="5">
    <location>
        <begin position="8"/>
        <end position="302"/>
    </location>
</feature>
<dbReference type="InterPro" id="IPR016156">
    <property type="entry name" value="FAD/NAD-linked_Rdtase_dimer_sf"/>
</dbReference>
<keyword evidence="3" id="KW-0274">FAD</keyword>
<dbReference type="SUPFAM" id="SSF55424">
    <property type="entry name" value="FAD/NAD-linked reductases, dimerisation (C-terminal) domain"/>
    <property type="match status" value="1"/>
</dbReference>
<gene>
    <name evidence="7" type="primary">hcaD</name>
    <name evidence="7" type="ORF">GCM10011608_56550</name>
</gene>
<evidence type="ECO:0000256" key="1">
    <source>
        <dbReference type="ARBA" id="ARBA00001974"/>
    </source>
</evidence>
<dbReference type="GO" id="GO:0005737">
    <property type="term" value="C:cytoplasm"/>
    <property type="evidence" value="ECO:0007669"/>
    <property type="project" value="TreeGrafter"/>
</dbReference>
<dbReference type="Pfam" id="PF14759">
    <property type="entry name" value="Reductase_C"/>
    <property type="match status" value="1"/>
</dbReference>
<sequence>MSSGAHGTVVVGAGHGGVETAVELRGRGYDRPILLIGDDPHEPYQRPPLSKELKADEPPLLPLRTTSMLKDLDIEVWLGTRVGRLDRAARTVHTDDGRTRGYDHAVIATGARSRPLPIPGIELDGVHYLRDYDDARAIARRLPGCRDAVVIGAGFIGLEFAALAASVGVRVTVIEAGARAMGRAVSAPTSAHFAALHRAQGTELVFDVTVERIVDEGGRRAVVLADGRVARGALVLVGVGVVPNDEVAGDAGLPVENGVLVDDGLRTVDERIWAVGDCARYPSPYAPGTVRLESVQNATGQAATVAAAICGHREPYRDVPWFWSVQGPAKLQIAGLRHAESTAVVRPESRAGRLAVYCFRGEQLCAIETVNSAAEHLAARTAIERRIPITPADVVAEGFVLRDAVRTHQAA</sequence>
<dbReference type="InterPro" id="IPR028202">
    <property type="entry name" value="Reductase_C"/>
</dbReference>
<protein>
    <submittedName>
        <fullName evidence="7">Pyridine nucleotide-disulfide oxidoreductase</fullName>
    </submittedName>
</protein>
<evidence type="ECO:0000256" key="4">
    <source>
        <dbReference type="ARBA" id="ARBA00023002"/>
    </source>
</evidence>
<dbReference type="PANTHER" id="PTHR43557">
    <property type="entry name" value="APOPTOSIS-INDUCING FACTOR 1"/>
    <property type="match status" value="1"/>
</dbReference>
<dbReference type="PANTHER" id="PTHR43557:SF2">
    <property type="entry name" value="RIESKE DOMAIN-CONTAINING PROTEIN-RELATED"/>
    <property type="match status" value="1"/>
</dbReference>
<dbReference type="AlphaFoldDB" id="A0A917X482"/>
<evidence type="ECO:0000259" key="5">
    <source>
        <dbReference type="Pfam" id="PF07992"/>
    </source>
</evidence>
<comment type="caution">
    <text evidence="7">The sequence shown here is derived from an EMBL/GenBank/DDBJ whole genome shotgun (WGS) entry which is preliminary data.</text>
</comment>
<dbReference type="PRINTS" id="PR00368">
    <property type="entry name" value="FADPNR"/>
</dbReference>
<comment type="cofactor">
    <cofactor evidence="1">
        <name>FAD</name>
        <dbReference type="ChEBI" id="CHEBI:57692"/>
    </cofactor>
</comment>
<reference evidence="7" key="2">
    <citation type="submission" date="2020-09" db="EMBL/GenBank/DDBJ databases">
        <authorList>
            <person name="Sun Q."/>
            <person name="Zhou Y."/>
        </authorList>
    </citation>
    <scope>NUCLEOTIDE SEQUENCE</scope>
    <source>
        <strain evidence="7">CGMCC 4.7312</strain>
    </source>
</reference>
<dbReference type="SUPFAM" id="SSF51905">
    <property type="entry name" value="FAD/NAD(P)-binding domain"/>
    <property type="match status" value="2"/>
</dbReference>
<organism evidence="7 8">
    <name type="scientific">Micromonospora sonchi</name>
    <dbReference type="NCBI Taxonomy" id="1763543"/>
    <lineage>
        <taxon>Bacteria</taxon>
        <taxon>Bacillati</taxon>
        <taxon>Actinomycetota</taxon>
        <taxon>Actinomycetes</taxon>
        <taxon>Micromonosporales</taxon>
        <taxon>Micromonosporaceae</taxon>
        <taxon>Micromonospora</taxon>
    </lineage>
</organism>
<keyword evidence="4" id="KW-0560">Oxidoreductase</keyword>
<dbReference type="Proteomes" id="UP000608890">
    <property type="component" value="Unassembled WGS sequence"/>
</dbReference>
<dbReference type="Pfam" id="PF07992">
    <property type="entry name" value="Pyr_redox_2"/>
    <property type="match status" value="1"/>
</dbReference>
<dbReference type="RefSeq" id="WP_189049758.1">
    <property type="nucleotide sequence ID" value="NZ_BMNB01000041.1"/>
</dbReference>
<evidence type="ECO:0000259" key="6">
    <source>
        <dbReference type="Pfam" id="PF14759"/>
    </source>
</evidence>
<evidence type="ECO:0000256" key="2">
    <source>
        <dbReference type="ARBA" id="ARBA00022630"/>
    </source>
</evidence>
<dbReference type="InterPro" id="IPR023753">
    <property type="entry name" value="FAD/NAD-binding_dom"/>
</dbReference>
<dbReference type="Gene3D" id="3.50.50.60">
    <property type="entry name" value="FAD/NAD(P)-binding domain"/>
    <property type="match status" value="2"/>
</dbReference>
<dbReference type="GO" id="GO:0016651">
    <property type="term" value="F:oxidoreductase activity, acting on NAD(P)H"/>
    <property type="evidence" value="ECO:0007669"/>
    <property type="project" value="TreeGrafter"/>
</dbReference>
<dbReference type="EMBL" id="BMNB01000041">
    <property type="protein sequence ID" value="GGM63910.1"/>
    <property type="molecule type" value="Genomic_DNA"/>
</dbReference>
<dbReference type="Gene3D" id="3.30.390.30">
    <property type="match status" value="1"/>
</dbReference>
<keyword evidence="8" id="KW-1185">Reference proteome</keyword>
<dbReference type="InterPro" id="IPR036188">
    <property type="entry name" value="FAD/NAD-bd_sf"/>
</dbReference>
<keyword evidence="2" id="KW-0285">Flavoprotein</keyword>
<name>A0A917X482_9ACTN</name>
<evidence type="ECO:0000313" key="8">
    <source>
        <dbReference type="Proteomes" id="UP000608890"/>
    </source>
</evidence>
<evidence type="ECO:0000313" key="7">
    <source>
        <dbReference type="EMBL" id="GGM63910.1"/>
    </source>
</evidence>
<dbReference type="InterPro" id="IPR050446">
    <property type="entry name" value="FAD-oxidoreductase/Apoptosis"/>
</dbReference>
<reference evidence="7" key="1">
    <citation type="journal article" date="2014" name="Int. J. Syst. Evol. Microbiol.">
        <title>Complete genome sequence of Corynebacterium casei LMG S-19264T (=DSM 44701T), isolated from a smear-ripened cheese.</title>
        <authorList>
            <consortium name="US DOE Joint Genome Institute (JGI-PGF)"/>
            <person name="Walter F."/>
            <person name="Albersmeier A."/>
            <person name="Kalinowski J."/>
            <person name="Ruckert C."/>
        </authorList>
    </citation>
    <scope>NUCLEOTIDE SEQUENCE</scope>
    <source>
        <strain evidence="7">CGMCC 4.7312</strain>
    </source>
</reference>